<keyword evidence="3" id="KW-1185">Reference proteome</keyword>
<evidence type="ECO:0000313" key="3">
    <source>
        <dbReference type="Proteomes" id="UP000076502"/>
    </source>
</evidence>
<name>A0A154PQ49_DUFNO</name>
<dbReference type="Proteomes" id="UP000076502">
    <property type="component" value="Unassembled WGS sequence"/>
</dbReference>
<evidence type="ECO:0000313" key="2">
    <source>
        <dbReference type="EMBL" id="KZC13250.1"/>
    </source>
</evidence>
<dbReference type="EMBL" id="KQ434998">
    <property type="protein sequence ID" value="KZC13250.1"/>
    <property type="molecule type" value="Genomic_DNA"/>
</dbReference>
<feature type="compositionally biased region" description="Low complexity" evidence="1">
    <location>
        <begin position="67"/>
        <end position="79"/>
    </location>
</feature>
<organism evidence="2 3">
    <name type="scientific">Dufourea novaeangliae</name>
    <name type="common">Sweat bee</name>
    <dbReference type="NCBI Taxonomy" id="178035"/>
    <lineage>
        <taxon>Eukaryota</taxon>
        <taxon>Metazoa</taxon>
        <taxon>Ecdysozoa</taxon>
        <taxon>Arthropoda</taxon>
        <taxon>Hexapoda</taxon>
        <taxon>Insecta</taxon>
        <taxon>Pterygota</taxon>
        <taxon>Neoptera</taxon>
        <taxon>Endopterygota</taxon>
        <taxon>Hymenoptera</taxon>
        <taxon>Apocrita</taxon>
        <taxon>Aculeata</taxon>
        <taxon>Apoidea</taxon>
        <taxon>Anthophila</taxon>
        <taxon>Halictidae</taxon>
        <taxon>Rophitinae</taxon>
        <taxon>Dufourea</taxon>
    </lineage>
</organism>
<accession>A0A154PQ49</accession>
<feature type="region of interest" description="Disordered" evidence="1">
    <location>
        <begin position="67"/>
        <end position="120"/>
    </location>
</feature>
<reference evidence="2 3" key="1">
    <citation type="submission" date="2015-07" db="EMBL/GenBank/DDBJ databases">
        <title>The genome of Dufourea novaeangliae.</title>
        <authorList>
            <person name="Pan H."/>
            <person name="Kapheim K."/>
        </authorList>
    </citation>
    <scope>NUCLEOTIDE SEQUENCE [LARGE SCALE GENOMIC DNA]</scope>
    <source>
        <strain evidence="2">0120121106</strain>
        <tissue evidence="2">Whole body</tissue>
    </source>
</reference>
<gene>
    <name evidence="2" type="ORF">WN55_05556</name>
</gene>
<dbReference type="AlphaFoldDB" id="A0A154PQ49"/>
<feature type="compositionally biased region" description="Basic and acidic residues" evidence="1">
    <location>
        <begin position="87"/>
        <end position="97"/>
    </location>
</feature>
<sequence>MQHDAAHGLATLEIGDHGAKGCRAVAAAAAASGFGFLARARAAALVGKAALAALTRPLWMATPLSAAAATTHKNAHANAGLPSHGARQLDESKDHPTARSFSNRNKRREPPPEATFNSVL</sequence>
<protein>
    <submittedName>
        <fullName evidence="2">Uncharacterized protein</fullName>
    </submittedName>
</protein>
<proteinExistence type="predicted"/>
<evidence type="ECO:0000256" key="1">
    <source>
        <dbReference type="SAM" id="MobiDB-lite"/>
    </source>
</evidence>